<proteinExistence type="predicted"/>
<evidence type="ECO:0000256" key="1">
    <source>
        <dbReference type="SAM" id="MobiDB-lite"/>
    </source>
</evidence>
<keyword evidence="2" id="KW-1133">Transmembrane helix</keyword>
<dbReference type="InterPro" id="IPR018676">
    <property type="entry name" value="DUF2149"/>
</dbReference>
<dbReference type="KEGG" id="acom:CEW83_05515"/>
<dbReference type="RefSeq" id="WP_108948445.1">
    <property type="nucleotide sequence ID" value="NZ_CP022187.1"/>
</dbReference>
<evidence type="ECO:0000313" key="3">
    <source>
        <dbReference type="EMBL" id="AWI74737.1"/>
    </source>
</evidence>
<evidence type="ECO:0000256" key="2">
    <source>
        <dbReference type="SAM" id="Phobius"/>
    </source>
</evidence>
<name>A0A2U8GM56_9RHOO</name>
<organism evidence="3 4">
    <name type="scientific">Parazoarcus communis</name>
    <dbReference type="NCBI Taxonomy" id="41977"/>
    <lineage>
        <taxon>Bacteria</taxon>
        <taxon>Pseudomonadati</taxon>
        <taxon>Pseudomonadota</taxon>
        <taxon>Betaproteobacteria</taxon>
        <taxon>Rhodocyclales</taxon>
        <taxon>Zoogloeaceae</taxon>
        <taxon>Parazoarcus</taxon>
    </lineage>
</organism>
<gene>
    <name evidence="3" type="ORF">CEW83_05515</name>
</gene>
<dbReference type="EMBL" id="CP022187">
    <property type="protein sequence ID" value="AWI74737.1"/>
    <property type="molecule type" value="Genomic_DNA"/>
</dbReference>
<protein>
    <recommendedName>
        <fullName evidence="5">DUF2149 domain-containing protein</fullName>
    </recommendedName>
</protein>
<dbReference type="Pfam" id="PF09919">
    <property type="entry name" value="DUF2149"/>
    <property type="match status" value="1"/>
</dbReference>
<feature type="transmembrane region" description="Helical" evidence="2">
    <location>
        <begin position="20"/>
        <end position="41"/>
    </location>
</feature>
<dbReference type="AlphaFoldDB" id="A0A2U8GM56"/>
<accession>A0A2U8GM56</accession>
<keyword evidence="4" id="KW-1185">Reference proteome</keyword>
<sequence>MDKWRHSAFLDTDEDPLGPMANLIDIVLVFACGLIAALVSFSPDLQKHFATEPPQQQQQQRQQQQRREITLGKELTTVPESIQREAETGSGYEALGQVYRDPKTGKLLLIGG</sequence>
<evidence type="ECO:0000313" key="4">
    <source>
        <dbReference type="Proteomes" id="UP000244930"/>
    </source>
</evidence>
<feature type="region of interest" description="Disordered" evidence="1">
    <location>
        <begin position="50"/>
        <end position="77"/>
    </location>
</feature>
<keyword evidence="2" id="KW-0812">Transmembrane</keyword>
<keyword evidence="2" id="KW-0472">Membrane</keyword>
<dbReference type="Proteomes" id="UP000244930">
    <property type="component" value="Chromosome"/>
</dbReference>
<reference evidence="3 4" key="1">
    <citation type="submission" date="2017-06" db="EMBL/GenBank/DDBJ databases">
        <title>Azoarcus.</title>
        <authorList>
            <person name="Woo J.-H."/>
            <person name="Kim H.-S."/>
        </authorList>
    </citation>
    <scope>NUCLEOTIDE SEQUENCE [LARGE SCALE GENOMIC DNA]</scope>
    <source>
        <strain evidence="3 4">TSPY31</strain>
    </source>
</reference>
<evidence type="ECO:0008006" key="5">
    <source>
        <dbReference type="Google" id="ProtNLM"/>
    </source>
</evidence>